<evidence type="ECO:0000313" key="4">
    <source>
        <dbReference type="Proteomes" id="UP000054007"/>
    </source>
</evidence>
<organism evidence="3 4">
    <name type="scientific">Cylindrobasidium torrendii FP15055 ss-10</name>
    <dbReference type="NCBI Taxonomy" id="1314674"/>
    <lineage>
        <taxon>Eukaryota</taxon>
        <taxon>Fungi</taxon>
        <taxon>Dikarya</taxon>
        <taxon>Basidiomycota</taxon>
        <taxon>Agaricomycotina</taxon>
        <taxon>Agaricomycetes</taxon>
        <taxon>Agaricomycetidae</taxon>
        <taxon>Agaricales</taxon>
        <taxon>Marasmiineae</taxon>
        <taxon>Physalacriaceae</taxon>
        <taxon>Cylindrobasidium</taxon>
    </lineage>
</organism>
<keyword evidence="1" id="KW-0175">Coiled coil</keyword>
<feature type="region of interest" description="Disordered" evidence="2">
    <location>
        <begin position="673"/>
        <end position="697"/>
    </location>
</feature>
<proteinExistence type="predicted"/>
<feature type="coiled-coil region" evidence="1">
    <location>
        <begin position="81"/>
        <end position="108"/>
    </location>
</feature>
<sequence length="789" mass="86712">MATTEHPLAMELATLRAAVTRFQDEAHGASVKLQRFSLDTSNAHDRILRLERENSMLNTEIGVLRRHTPADAQEKQQSSQVQELSLALRKLSDKLDLTENALQDKNTELVAVQGELDKAMGTVEEAYALAARVRGREEEGLIREKMLEREIQQIGEQAKLADIAVREYANLVRSLEGRASGTDDPVSSLAEGRAALDKLFADFSQQATQYDAEIARLTHELEAERGQRESDLKTCEKLHQEIGRLRTELQKMEVDDNTATKMVSRYMKFSQTSTNALQESLLSLKARHFATVETLSSQISALSSQLRASQSTVERMRLALDELGGDLMREAFGRRRETALRIRLVSREEAFEEWLQHWVRRAEESGDLPTMLAEAKALDISSIHGSEGRITAAESALETLLDDLRTQTEKRLQLEKLVVDPPPESPPSSTNRVPSAASSSLTLAVSEMLSTSTDGEQPQEVIKVIPPAPSLKINDVPPISPPTSLETVIPSPPESKQEASTPVEPPIFVPPATPAPLSPTISPAPEFSAAPARRMSISNVSPVNAELLTGLEAVGQRYVSLQRAFKNCHLALQDLKQEVQCADPVLQTATERLIDYTEDARVELEIRIADEALQTQGFQTLLTLGSATAEVQQQALAFVSGEDPMVRRAQKSLEGKLEDVEHDTACVRRAVREPELLAPQPSPPPRSTSPSPTFGSVMTTRKLRHSGSMNFGKDKVQDPYKNLGLRVSMPQQRQPTVVQPPASPAQGRSRTLSTMYALGLGGARSVGRLVSTPSQSLLSKPAETEDDVE</sequence>
<evidence type="ECO:0000313" key="3">
    <source>
        <dbReference type="EMBL" id="KIY72148.1"/>
    </source>
</evidence>
<reference evidence="3 4" key="1">
    <citation type="journal article" date="2015" name="Fungal Genet. Biol.">
        <title>Evolution of novel wood decay mechanisms in Agaricales revealed by the genome sequences of Fistulina hepatica and Cylindrobasidium torrendii.</title>
        <authorList>
            <person name="Floudas D."/>
            <person name="Held B.W."/>
            <person name="Riley R."/>
            <person name="Nagy L.G."/>
            <person name="Koehler G."/>
            <person name="Ransdell A.S."/>
            <person name="Younus H."/>
            <person name="Chow J."/>
            <person name="Chiniquy J."/>
            <person name="Lipzen A."/>
            <person name="Tritt A."/>
            <person name="Sun H."/>
            <person name="Haridas S."/>
            <person name="LaButti K."/>
            <person name="Ohm R.A."/>
            <person name="Kues U."/>
            <person name="Blanchette R.A."/>
            <person name="Grigoriev I.V."/>
            <person name="Minto R.E."/>
            <person name="Hibbett D.S."/>
        </authorList>
    </citation>
    <scope>NUCLEOTIDE SEQUENCE [LARGE SCALE GENOMIC DNA]</scope>
    <source>
        <strain evidence="3 4">FP15055 ss-10</strain>
    </source>
</reference>
<dbReference type="EMBL" id="KN880446">
    <property type="protein sequence ID" value="KIY72148.1"/>
    <property type="molecule type" value="Genomic_DNA"/>
</dbReference>
<feature type="coiled-coil region" evidence="1">
    <location>
        <begin position="207"/>
        <end position="255"/>
    </location>
</feature>
<evidence type="ECO:0000256" key="1">
    <source>
        <dbReference type="SAM" id="Coils"/>
    </source>
</evidence>
<dbReference type="AlphaFoldDB" id="A0A0D7BNK6"/>
<dbReference type="PANTHER" id="PTHR43941">
    <property type="entry name" value="STRUCTURAL MAINTENANCE OF CHROMOSOMES PROTEIN 2"/>
    <property type="match status" value="1"/>
</dbReference>
<dbReference type="PANTHER" id="PTHR43941:SF1">
    <property type="entry name" value="STRUCTURAL MAINTENANCE OF CHROMOSOMES PROTEIN 2"/>
    <property type="match status" value="1"/>
</dbReference>
<dbReference type="STRING" id="1314674.A0A0D7BNK6"/>
<accession>A0A0D7BNK6</accession>
<protein>
    <submittedName>
        <fullName evidence="3">Uncharacterized protein</fullName>
    </submittedName>
</protein>
<feature type="region of interest" description="Disordered" evidence="2">
    <location>
        <begin position="472"/>
        <end position="503"/>
    </location>
</feature>
<name>A0A0D7BNK6_9AGAR</name>
<feature type="region of interest" description="Disordered" evidence="2">
    <location>
        <begin position="416"/>
        <end position="439"/>
    </location>
</feature>
<feature type="region of interest" description="Disordered" evidence="2">
    <location>
        <begin position="768"/>
        <end position="789"/>
    </location>
</feature>
<gene>
    <name evidence="3" type="ORF">CYLTODRAFT_486548</name>
</gene>
<dbReference type="Proteomes" id="UP000054007">
    <property type="component" value="Unassembled WGS sequence"/>
</dbReference>
<dbReference type="Gene3D" id="1.20.120.1490">
    <property type="match status" value="1"/>
</dbReference>
<dbReference type="OrthoDB" id="2592022at2759"/>
<evidence type="ECO:0000256" key="2">
    <source>
        <dbReference type="SAM" id="MobiDB-lite"/>
    </source>
</evidence>
<keyword evidence="4" id="KW-1185">Reference proteome</keyword>